<dbReference type="PANTHER" id="PTHR21100">
    <property type="entry name" value="PREFOLDIN SUBUNIT 4"/>
    <property type="match status" value="1"/>
</dbReference>
<evidence type="ECO:0000256" key="4">
    <source>
        <dbReference type="SAM" id="Coils"/>
    </source>
</evidence>
<keyword evidence="6" id="KW-1185">Reference proteome</keyword>
<dbReference type="PIRSF" id="PIRSF016477">
    <property type="entry name" value="Prefoldin_subunit_4"/>
    <property type="match status" value="1"/>
</dbReference>
<evidence type="ECO:0000256" key="3">
    <source>
        <dbReference type="PIRNR" id="PIRNR016477"/>
    </source>
</evidence>
<protein>
    <recommendedName>
        <fullName evidence="3">Prefoldin subunit 4</fullName>
    </recommendedName>
</protein>
<proteinExistence type="inferred from homology"/>
<evidence type="ECO:0000313" key="5">
    <source>
        <dbReference type="EMBL" id="RIB18541.1"/>
    </source>
</evidence>
<dbReference type="Proteomes" id="UP000266673">
    <property type="component" value="Unassembled WGS sequence"/>
</dbReference>
<name>A0A397V9F7_9GLOM</name>
<comment type="caution">
    <text evidence="5">The sequence shown here is derived from an EMBL/GenBank/DDBJ whole genome shotgun (WGS) entry which is preliminary data.</text>
</comment>
<comment type="subunit">
    <text evidence="3">Heterohexamer of two PFD-alpha type and four PFD-beta type subunits.</text>
</comment>
<dbReference type="GO" id="GO:0051082">
    <property type="term" value="F:unfolded protein binding"/>
    <property type="evidence" value="ECO:0007669"/>
    <property type="project" value="InterPro"/>
</dbReference>
<dbReference type="GO" id="GO:0016272">
    <property type="term" value="C:prefoldin complex"/>
    <property type="evidence" value="ECO:0007669"/>
    <property type="project" value="UniProtKB-UniRule"/>
</dbReference>
<dbReference type="EMBL" id="QKWP01000533">
    <property type="protein sequence ID" value="RIB18541.1"/>
    <property type="molecule type" value="Genomic_DNA"/>
</dbReference>
<evidence type="ECO:0000256" key="2">
    <source>
        <dbReference type="ARBA" id="ARBA00023186"/>
    </source>
</evidence>
<gene>
    <name evidence="5" type="ORF">C2G38_2036807</name>
</gene>
<dbReference type="SUPFAM" id="SSF46579">
    <property type="entry name" value="Prefoldin"/>
    <property type="match status" value="1"/>
</dbReference>
<comment type="function">
    <text evidence="3">Binds specifically to cytosolic chaperonin (c-CPN) and transfers target proteins to it. Binds to nascent polypeptide chain and promotes folding in an environment in which there are many competing pathways for nonnative proteins.</text>
</comment>
<feature type="coiled-coil region" evidence="4">
    <location>
        <begin position="42"/>
        <end position="120"/>
    </location>
</feature>
<keyword evidence="4" id="KW-0175">Coiled coil</keyword>
<keyword evidence="2 3" id="KW-0143">Chaperone</keyword>
<organism evidence="5 6">
    <name type="scientific">Gigaspora rosea</name>
    <dbReference type="NCBI Taxonomy" id="44941"/>
    <lineage>
        <taxon>Eukaryota</taxon>
        <taxon>Fungi</taxon>
        <taxon>Fungi incertae sedis</taxon>
        <taxon>Mucoromycota</taxon>
        <taxon>Glomeromycotina</taxon>
        <taxon>Glomeromycetes</taxon>
        <taxon>Diversisporales</taxon>
        <taxon>Gigasporaceae</taxon>
        <taxon>Gigaspora</taxon>
    </lineage>
</organism>
<dbReference type="InterPro" id="IPR002777">
    <property type="entry name" value="PFD_beta-like"/>
</dbReference>
<dbReference type="OrthoDB" id="10250441at2759"/>
<sequence>MRMINQDEEVEAEVTWEDQQNINSFSKLNVKFSDIEERYGEKKQEDEYLDDLLQELEQQELLGDEGELVRYKIGDAFISITLEDAAQRTKREKEFLSEELKKLRNEMDSLTTEMEKLKVLLYGKFGKAINLEKD</sequence>
<dbReference type="GO" id="GO:0005737">
    <property type="term" value="C:cytoplasm"/>
    <property type="evidence" value="ECO:0007669"/>
    <property type="project" value="TreeGrafter"/>
</dbReference>
<dbReference type="GO" id="GO:0006457">
    <property type="term" value="P:protein folding"/>
    <property type="evidence" value="ECO:0007669"/>
    <property type="project" value="UniProtKB-UniRule"/>
</dbReference>
<reference evidence="5 6" key="1">
    <citation type="submission" date="2018-06" db="EMBL/GenBank/DDBJ databases">
        <title>Comparative genomics reveals the genomic features of Rhizophagus irregularis, R. cerebriforme, R. diaphanum and Gigaspora rosea, and their symbiotic lifestyle signature.</title>
        <authorList>
            <person name="Morin E."/>
            <person name="San Clemente H."/>
            <person name="Chen E.C.H."/>
            <person name="De La Providencia I."/>
            <person name="Hainaut M."/>
            <person name="Kuo A."/>
            <person name="Kohler A."/>
            <person name="Murat C."/>
            <person name="Tang N."/>
            <person name="Roy S."/>
            <person name="Loubradou J."/>
            <person name="Henrissat B."/>
            <person name="Grigoriev I.V."/>
            <person name="Corradi N."/>
            <person name="Roux C."/>
            <person name="Martin F.M."/>
        </authorList>
    </citation>
    <scope>NUCLEOTIDE SEQUENCE [LARGE SCALE GENOMIC DNA]</scope>
    <source>
        <strain evidence="5 6">DAOM 194757</strain>
    </source>
</reference>
<accession>A0A397V9F7</accession>
<evidence type="ECO:0000256" key="1">
    <source>
        <dbReference type="ARBA" id="ARBA00008045"/>
    </source>
</evidence>
<dbReference type="Pfam" id="PF01920">
    <property type="entry name" value="Prefoldin_2"/>
    <property type="match status" value="1"/>
</dbReference>
<dbReference type="InterPro" id="IPR016661">
    <property type="entry name" value="PFDN4"/>
</dbReference>
<dbReference type="AlphaFoldDB" id="A0A397V9F7"/>
<dbReference type="STRING" id="44941.A0A397V9F7"/>
<comment type="similarity">
    <text evidence="1 3">Belongs to the prefoldin subunit beta family.</text>
</comment>
<evidence type="ECO:0000313" key="6">
    <source>
        <dbReference type="Proteomes" id="UP000266673"/>
    </source>
</evidence>
<dbReference type="PANTHER" id="PTHR21100:SF9">
    <property type="entry name" value="PREFOLDIN SUBUNIT 4"/>
    <property type="match status" value="1"/>
</dbReference>